<dbReference type="InterPro" id="IPR035965">
    <property type="entry name" value="PAS-like_dom_sf"/>
</dbReference>
<dbReference type="NCBIfam" id="TIGR00254">
    <property type="entry name" value="GGDEF"/>
    <property type="match status" value="1"/>
</dbReference>
<dbReference type="CDD" id="cd00130">
    <property type="entry name" value="PAS"/>
    <property type="match status" value="1"/>
</dbReference>
<dbReference type="Gene3D" id="3.30.70.270">
    <property type="match status" value="1"/>
</dbReference>
<feature type="transmembrane region" description="Helical" evidence="1">
    <location>
        <begin position="247"/>
        <end position="267"/>
    </location>
</feature>
<keyword evidence="1" id="KW-1133">Transmembrane helix</keyword>
<dbReference type="Pfam" id="PF00990">
    <property type="entry name" value="GGDEF"/>
    <property type="match status" value="1"/>
</dbReference>
<keyword evidence="6" id="KW-1185">Reference proteome</keyword>
<gene>
    <name evidence="5" type="ORF">EMQ25_09890</name>
</gene>
<dbReference type="InterPro" id="IPR052155">
    <property type="entry name" value="Biofilm_reg_signaling"/>
</dbReference>
<dbReference type="InterPro" id="IPR035919">
    <property type="entry name" value="EAL_sf"/>
</dbReference>
<sequence>MRHLITLAMCLMLALVGLTPASAFEVITVPEDVNAVNLTSAIDVVAGENGRVQLSTAAGEDGIIRRIEVLATQNGTNPSWALFALRNDSDAQLERLLVAPFFRLPGSGIFRPDLGAERIRVLTPSAGIRPVRATDREADVFEVVLDPGATVTFVAELAGNDLPELYMWRPDAYRDYVNSFTLFRGVVLGISSLAAVFLTIMFVVKGRGIFPATAAFAWAVLVYLLIDFGVLGPLLRISNSYIQPFRAAAEAGIATTLFAFLFIYLNLHRWHLRFIHLALALFVVFLALFAFAFFQPEIAATVARLVLALLALSGFFLILLLALRGYDRAVLLVPTWIIFMAWIIYGWMVITGQVSNDVAQPAVAGGLVLIVMLLGFTTVQHAFSENQVSIGTLSEVERRALALTGSGDFVFDWNIERDRVTVSDELATRLGERRGSLRGAIKRWLDRVHPDDRDRFRTAFDTLVELRRGKVSADMRIATHDGSFRTFRMRVKPVLGGDGQVNRIVGTLQDVNEDRASRDRLLHDSVHDSLTGLPNKKLFLDRLERALIRARMPNGIKPAVFLVDIDRFMDLEERVGHAAADSVLLAISRRIARVMRPLDTVARLGGDQFAVILSSEPAAGKIAEVAEQIRKALKAPFNFGERDLSLTASIGVTIYDGNPSSAPDVLRDAELAMYYAKRLGGDRIEAYRASARSIAAYSRASEEDLDRGLRHGELQVQFQPIVDIHSGQIAGAEALMRWEHPQRGVVTPDEFVPLAERTGLIERLGRLAFEQAAGQTREWMNTLPLDEDFFISVNLSPSQLASETLLNDMRALVSENRAVAGHLKLEITESQVMTNPEHSAYMLAALKTLGLRLALDDFGTGHSSLSYLHRFPFDTIKIPAPFVQISDESGMSHTQVPIMRSIMALAAELDLAVIAEGVETLEEIERLQALNCHYAQGYAFGAAMSGAELTKKLQAQFAR</sequence>
<feature type="transmembrane region" description="Helical" evidence="1">
    <location>
        <begin position="362"/>
        <end position="383"/>
    </location>
</feature>
<evidence type="ECO:0000313" key="6">
    <source>
        <dbReference type="Proteomes" id="UP000281547"/>
    </source>
</evidence>
<dbReference type="SMART" id="SM00267">
    <property type="entry name" value="GGDEF"/>
    <property type="match status" value="1"/>
</dbReference>
<proteinExistence type="predicted"/>
<dbReference type="Gene3D" id="3.30.450.20">
    <property type="entry name" value="PAS domain"/>
    <property type="match status" value="1"/>
</dbReference>
<dbReference type="SMART" id="SM00086">
    <property type="entry name" value="PAC"/>
    <property type="match status" value="1"/>
</dbReference>
<dbReference type="InterPro" id="IPR043128">
    <property type="entry name" value="Rev_trsase/Diguanyl_cyclase"/>
</dbReference>
<dbReference type="SMART" id="SM00052">
    <property type="entry name" value="EAL"/>
    <property type="match status" value="1"/>
</dbReference>
<dbReference type="Pfam" id="PF08447">
    <property type="entry name" value="PAS_3"/>
    <property type="match status" value="1"/>
</dbReference>
<dbReference type="AlphaFoldDB" id="A0A433XAW2"/>
<dbReference type="Gene3D" id="3.20.20.450">
    <property type="entry name" value="EAL domain"/>
    <property type="match status" value="1"/>
</dbReference>
<dbReference type="CDD" id="cd01949">
    <property type="entry name" value="GGDEF"/>
    <property type="match status" value="1"/>
</dbReference>
<feature type="transmembrane region" description="Helical" evidence="1">
    <location>
        <begin position="182"/>
        <end position="204"/>
    </location>
</feature>
<dbReference type="Gene3D" id="2.10.70.100">
    <property type="match status" value="1"/>
</dbReference>
<feature type="signal peptide" evidence="2">
    <location>
        <begin position="1"/>
        <end position="23"/>
    </location>
</feature>
<accession>A0A433XAW2</accession>
<dbReference type="InterPro" id="IPR001633">
    <property type="entry name" value="EAL_dom"/>
</dbReference>
<evidence type="ECO:0000259" key="3">
    <source>
        <dbReference type="SMART" id="SM00052"/>
    </source>
</evidence>
<evidence type="ECO:0000256" key="1">
    <source>
        <dbReference type="SAM" id="Phobius"/>
    </source>
</evidence>
<dbReference type="Proteomes" id="UP000281547">
    <property type="component" value="Unassembled WGS sequence"/>
</dbReference>
<evidence type="ECO:0000259" key="4">
    <source>
        <dbReference type="SMART" id="SM00267"/>
    </source>
</evidence>
<keyword evidence="2" id="KW-0732">Signal</keyword>
<feature type="transmembrane region" description="Helical" evidence="1">
    <location>
        <begin position="301"/>
        <end position="323"/>
    </location>
</feature>
<dbReference type="InterPro" id="IPR001610">
    <property type="entry name" value="PAC"/>
</dbReference>
<keyword evidence="1" id="KW-0812">Transmembrane</keyword>
<dbReference type="SUPFAM" id="SSF55785">
    <property type="entry name" value="PYP-like sensor domain (PAS domain)"/>
    <property type="match status" value="1"/>
</dbReference>
<dbReference type="PANTHER" id="PTHR44757:SF2">
    <property type="entry name" value="BIOFILM ARCHITECTURE MAINTENANCE PROTEIN MBAA"/>
    <property type="match status" value="1"/>
</dbReference>
<feature type="transmembrane region" description="Helical" evidence="1">
    <location>
        <begin position="216"/>
        <end position="235"/>
    </location>
</feature>
<dbReference type="OrthoDB" id="9814202at2"/>
<organism evidence="5 6">
    <name type="scientific">Arsenicitalea aurantiaca</name>
    <dbReference type="NCBI Taxonomy" id="1783274"/>
    <lineage>
        <taxon>Bacteria</taxon>
        <taxon>Pseudomonadati</taxon>
        <taxon>Pseudomonadota</taxon>
        <taxon>Alphaproteobacteria</taxon>
        <taxon>Hyphomicrobiales</taxon>
        <taxon>Devosiaceae</taxon>
        <taxon>Arsenicitalea</taxon>
    </lineage>
</organism>
<dbReference type="PANTHER" id="PTHR44757">
    <property type="entry name" value="DIGUANYLATE CYCLASE DGCP"/>
    <property type="match status" value="1"/>
</dbReference>
<dbReference type="SUPFAM" id="SSF55073">
    <property type="entry name" value="Nucleotide cyclase"/>
    <property type="match status" value="1"/>
</dbReference>
<feature type="transmembrane region" description="Helical" evidence="1">
    <location>
        <begin position="274"/>
        <end position="295"/>
    </location>
</feature>
<comment type="caution">
    <text evidence="5">The sequence shown here is derived from an EMBL/GenBank/DDBJ whole genome shotgun (WGS) entry which is preliminary data.</text>
</comment>
<feature type="domain" description="EAL" evidence="3">
    <location>
        <begin position="697"/>
        <end position="948"/>
    </location>
</feature>
<feature type="domain" description="GGDEF" evidence="4">
    <location>
        <begin position="514"/>
        <end position="687"/>
    </location>
</feature>
<dbReference type="Pfam" id="PF00563">
    <property type="entry name" value="EAL"/>
    <property type="match status" value="1"/>
</dbReference>
<dbReference type="EMBL" id="RZNJ01000003">
    <property type="protein sequence ID" value="RUT31170.1"/>
    <property type="molecule type" value="Genomic_DNA"/>
</dbReference>
<dbReference type="InterPro" id="IPR000160">
    <property type="entry name" value="GGDEF_dom"/>
</dbReference>
<feature type="chain" id="PRO_5019184429" evidence="2">
    <location>
        <begin position="24"/>
        <end position="959"/>
    </location>
</feature>
<dbReference type="NCBIfam" id="TIGR00229">
    <property type="entry name" value="sensory_box"/>
    <property type="match status" value="1"/>
</dbReference>
<dbReference type="InterPro" id="IPR029787">
    <property type="entry name" value="Nucleotide_cyclase"/>
</dbReference>
<reference evidence="5 6" key="1">
    <citation type="journal article" date="2016" name="Int. J. Syst. Evol. Microbiol.">
        <title>Arsenicitalea aurantiaca gen. nov., sp. nov., a new member of the family Hyphomicrobiaceae, isolated from high-arsenic sediment.</title>
        <authorList>
            <person name="Mu Y."/>
            <person name="Zhou L."/>
            <person name="Zeng X.C."/>
            <person name="Liu L."/>
            <person name="Pan Y."/>
            <person name="Chen X."/>
            <person name="Wang J."/>
            <person name="Li S."/>
            <person name="Li W.J."/>
            <person name="Wang Y."/>
        </authorList>
    </citation>
    <scope>NUCLEOTIDE SEQUENCE [LARGE SCALE GENOMIC DNA]</scope>
    <source>
        <strain evidence="5 6">42-50</strain>
    </source>
</reference>
<protein>
    <submittedName>
        <fullName evidence="5">EAL domain-containing protein</fullName>
    </submittedName>
</protein>
<dbReference type="InterPro" id="IPR000014">
    <property type="entry name" value="PAS"/>
</dbReference>
<dbReference type="CDD" id="cd01948">
    <property type="entry name" value="EAL"/>
    <property type="match status" value="1"/>
</dbReference>
<dbReference type="InterPro" id="IPR013655">
    <property type="entry name" value="PAS_fold_3"/>
</dbReference>
<dbReference type="SUPFAM" id="SSF141868">
    <property type="entry name" value="EAL domain-like"/>
    <property type="match status" value="1"/>
</dbReference>
<name>A0A433XAW2_9HYPH</name>
<evidence type="ECO:0000256" key="2">
    <source>
        <dbReference type="SAM" id="SignalP"/>
    </source>
</evidence>
<feature type="transmembrane region" description="Helical" evidence="1">
    <location>
        <begin position="330"/>
        <end position="350"/>
    </location>
</feature>
<dbReference type="RefSeq" id="WP_127188416.1">
    <property type="nucleotide sequence ID" value="NZ_RZNJ01000003.1"/>
</dbReference>
<evidence type="ECO:0000313" key="5">
    <source>
        <dbReference type="EMBL" id="RUT31170.1"/>
    </source>
</evidence>
<keyword evidence="1" id="KW-0472">Membrane</keyword>